<dbReference type="RefSeq" id="WP_092434611.1">
    <property type="nucleotide sequence ID" value="NZ_FMYP01000003.1"/>
</dbReference>
<dbReference type="OrthoDB" id="871343at2"/>
<dbReference type="CDD" id="cd24079">
    <property type="entry name" value="ASKHA_NBD_PG1100-like"/>
    <property type="match status" value="1"/>
</dbReference>
<dbReference type="Gene3D" id="3.30.420.40">
    <property type="match status" value="2"/>
</dbReference>
<dbReference type="SUPFAM" id="SSF53067">
    <property type="entry name" value="Actin-like ATPase domain"/>
    <property type="match status" value="2"/>
</dbReference>
<sequence>MIGVVDSGSTKAHWVFLEKGQQVAEFFTIGLNPNSTSTDVMLHEIRTIKANMPVEYDLNSLYFYGSGCLGSHGAGIVNGALNLYFPKVDITVESDLVAAGIALYGMGEGIASILGTGASCCYFCKGKVVAVAPSLGYILGDEGSGSFLGKRLLKAYFYNHMPADLVDDFKETCDNKQLLFDLYHSSSPAGYLASFVPFLIKHRGHSFVDDLVFKAFDQFFLFVVNPLCATYKRKNIGVVGSIGFEFQDVIQRAVETHGVVLEQTIQYPMEKLLAFHRG</sequence>
<evidence type="ECO:0000313" key="1">
    <source>
        <dbReference type="EMBL" id="SDB84209.1"/>
    </source>
</evidence>
<dbReference type="InterPro" id="IPR043129">
    <property type="entry name" value="ATPase_NBD"/>
</dbReference>
<reference evidence="1 2" key="1">
    <citation type="submission" date="2016-09" db="EMBL/GenBank/DDBJ databases">
        <authorList>
            <person name="Capua I."/>
            <person name="De Benedictis P."/>
            <person name="Joannis T."/>
            <person name="Lombin L.H."/>
            <person name="Cattoli G."/>
        </authorList>
    </citation>
    <scope>NUCLEOTIDE SEQUENCE [LARGE SCALE GENOMIC DNA]</scope>
    <source>
        <strain evidence="1 2">A7P-90m</strain>
    </source>
</reference>
<evidence type="ECO:0000313" key="2">
    <source>
        <dbReference type="Proteomes" id="UP000199452"/>
    </source>
</evidence>
<dbReference type="Gene3D" id="1.10.720.160">
    <property type="match status" value="1"/>
</dbReference>
<keyword evidence="2" id="KW-1185">Reference proteome</keyword>
<dbReference type="AlphaFoldDB" id="A0A1G6GQM7"/>
<evidence type="ECO:0008006" key="3">
    <source>
        <dbReference type="Google" id="ProtNLM"/>
    </source>
</evidence>
<dbReference type="STRING" id="1640674.SAMN05216323_100324"/>
<dbReference type="EMBL" id="FMYP01000003">
    <property type="protein sequence ID" value="SDB84209.1"/>
    <property type="molecule type" value="Genomic_DNA"/>
</dbReference>
<dbReference type="Proteomes" id="UP000199452">
    <property type="component" value="Unassembled WGS sequence"/>
</dbReference>
<name>A0A1G6GQM7_9BACT</name>
<gene>
    <name evidence="1" type="ORF">SAMN05216323_100324</name>
</gene>
<proteinExistence type="predicted"/>
<accession>A0A1G6GQM7</accession>
<protein>
    <recommendedName>
        <fullName evidence="3">BadF-type ATPase</fullName>
    </recommendedName>
</protein>
<organism evidence="1 2">
    <name type="scientific">Williamwhitmania taraxaci</name>
    <dbReference type="NCBI Taxonomy" id="1640674"/>
    <lineage>
        <taxon>Bacteria</taxon>
        <taxon>Pseudomonadati</taxon>
        <taxon>Bacteroidota</taxon>
        <taxon>Bacteroidia</taxon>
        <taxon>Bacteroidales</taxon>
        <taxon>Williamwhitmaniaceae</taxon>
        <taxon>Williamwhitmania</taxon>
    </lineage>
</organism>